<protein>
    <recommendedName>
        <fullName evidence="6">Cryptic loci regulator 2 N-terminal domain-containing protein</fullName>
    </recommendedName>
</protein>
<gene>
    <name evidence="4" type="ORF">ATEG_08848</name>
</gene>
<dbReference type="STRING" id="341663.Q0CBT6"/>
<dbReference type="OrthoDB" id="10042665at2759"/>
<dbReference type="Proteomes" id="UP000007963">
    <property type="component" value="Unassembled WGS sequence"/>
</dbReference>
<dbReference type="RefSeq" id="XP_001217434.1">
    <property type="nucleotide sequence ID" value="XM_001217433.1"/>
</dbReference>
<name>Q0CBT6_ASPTN</name>
<dbReference type="GeneID" id="4323081"/>
<dbReference type="VEuPathDB" id="FungiDB:ATEG_08848"/>
<accession>Q0CBT6</accession>
<dbReference type="Pfam" id="PF22942">
    <property type="entry name" value="DUF7025"/>
    <property type="match status" value="1"/>
</dbReference>
<dbReference type="SUPFAM" id="SSF52540">
    <property type="entry name" value="P-loop containing nucleoside triphosphate hydrolases"/>
    <property type="match status" value="1"/>
</dbReference>
<evidence type="ECO:0000313" key="4">
    <source>
        <dbReference type="EMBL" id="EAU30980.1"/>
    </source>
</evidence>
<evidence type="ECO:0000259" key="2">
    <source>
        <dbReference type="Pfam" id="PF22942"/>
    </source>
</evidence>
<organism evidence="4 5">
    <name type="scientific">Aspergillus terreus (strain NIH 2624 / FGSC A1156)</name>
    <dbReference type="NCBI Taxonomy" id="341663"/>
    <lineage>
        <taxon>Eukaryota</taxon>
        <taxon>Fungi</taxon>
        <taxon>Dikarya</taxon>
        <taxon>Ascomycota</taxon>
        <taxon>Pezizomycotina</taxon>
        <taxon>Eurotiomycetes</taxon>
        <taxon>Eurotiomycetidae</taxon>
        <taxon>Eurotiales</taxon>
        <taxon>Aspergillaceae</taxon>
        <taxon>Aspergillus</taxon>
        <taxon>Aspergillus subgen. Circumdati</taxon>
    </lineage>
</organism>
<dbReference type="AlphaFoldDB" id="Q0CBT6"/>
<dbReference type="eggNOG" id="KOG0742">
    <property type="taxonomic scope" value="Eukaryota"/>
</dbReference>
<dbReference type="OMA" id="WEEEQYL"/>
<evidence type="ECO:0000259" key="3">
    <source>
        <dbReference type="Pfam" id="PF23232"/>
    </source>
</evidence>
<feature type="domain" description="AAA+ ATPase lid" evidence="3">
    <location>
        <begin position="591"/>
        <end position="678"/>
    </location>
</feature>
<evidence type="ECO:0000313" key="5">
    <source>
        <dbReference type="Proteomes" id="UP000007963"/>
    </source>
</evidence>
<feature type="domain" description="DUF7025" evidence="2">
    <location>
        <begin position="184"/>
        <end position="278"/>
    </location>
</feature>
<dbReference type="Pfam" id="PF23232">
    <property type="entry name" value="AAA_lid_13"/>
    <property type="match status" value="1"/>
</dbReference>
<sequence>MTAEELFAALEAKMAALEKKLESTEQPKANESSDVSVSTEQHRARARIVISRVNSEGVREDSLPNVTPKKESCEQKDYAFTLRKIVSDDTSDANDSEIEIESPKLWELVKECVRGYPYHIYQGNLPKTLDAPYEAIIFNWDNLLKASQNPNAADEVARADLKELLEAIEKGTGSPRLDNYLRKRRSLKEQNLITFETLWTLFPPGSLVYGKAFQGQDQVFIVEDNTSPWPLGDTFHLRCWAYDWDGSQFKRLPFRLKFDSFNDEKPINSLPYYPLEFYEDPEALKKRLIKRGMKYRKLCTAKPGSQMFEYSGPAVFLKKGFSGLQGVDEPDGELESDLVSQDVYGLSSKLSTSGRAHKSIEVRGRVMVDFHSYFRYGLGVASIGDLVPDEGHTECQCPSCQENISLRATFRSDYDKANADGSQWDPEQFLICPPRVLGYILREKQWAQLQVDSLSEVAAEHRNAWSDGLKLANKATKEMILSLVTGHGREGLEVEDIVERKGKGLVLPGWARHQPLKRSPSRLESHSLPLVLPTDEADVFLQSRSLGIGFGANTERNALVSGILMLTTNQIAQFDVAVHSRIHVAIKYDELSEQRATSIFKNFLDPLRDKGMVQGYEEIMEWIESDIHRMKFDGRQIRNVVTSACSLARAEGKSKLEKNHLLKVVDNVKDFKLEFIKQYEHYKSQQKGSAL</sequence>
<dbReference type="InterPro" id="IPR054289">
    <property type="entry name" value="DUF7025"/>
</dbReference>
<proteinExistence type="predicted"/>
<dbReference type="InterPro" id="IPR027417">
    <property type="entry name" value="P-loop_NTPase"/>
</dbReference>
<feature type="region of interest" description="Disordered" evidence="1">
    <location>
        <begin position="21"/>
        <end position="42"/>
    </location>
</feature>
<dbReference type="PANTHER" id="PTHR46411:SF4">
    <property type="entry name" value="AAA+ ATPASE DOMAIN-CONTAINING PROTEIN"/>
    <property type="match status" value="1"/>
</dbReference>
<feature type="compositionally biased region" description="Polar residues" evidence="1">
    <location>
        <begin position="26"/>
        <end position="39"/>
    </location>
</feature>
<evidence type="ECO:0008006" key="6">
    <source>
        <dbReference type="Google" id="ProtNLM"/>
    </source>
</evidence>
<dbReference type="HOGENOM" id="CLU_004471_6_2_1"/>
<evidence type="ECO:0000256" key="1">
    <source>
        <dbReference type="SAM" id="MobiDB-lite"/>
    </source>
</evidence>
<reference evidence="5" key="1">
    <citation type="submission" date="2005-09" db="EMBL/GenBank/DDBJ databases">
        <title>Annotation of the Aspergillus terreus NIH2624 genome.</title>
        <authorList>
            <person name="Birren B.W."/>
            <person name="Lander E.S."/>
            <person name="Galagan J.E."/>
            <person name="Nusbaum C."/>
            <person name="Devon K."/>
            <person name="Henn M."/>
            <person name="Ma L.-J."/>
            <person name="Jaffe D.B."/>
            <person name="Butler J."/>
            <person name="Alvarez P."/>
            <person name="Gnerre S."/>
            <person name="Grabherr M."/>
            <person name="Kleber M."/>
            <person name="Mauceli E.W."/>
            <person name="Brockman W."/>
            <person name="Rounsley S."/>
            <person name="Young S.K."/>
            <person name="LaButti K."/>
            <person name="Pushparaj V."/>
            <person name="DeCaprio D."/>
            <person name="Crawford M."/>
            <person name="Koehrsen M."/>
            <person name="Engels R."/>
            <person name="Montgomery P."/>
            <person name="Pearson M."/>
            <person name="Howarth C."/>
            <person name="Larson L."/>
            <person name="Luoma S."/>
            <person name="White J."/>
            <person name="Alvarado L."/>
            <person name="Kodira C.D."/>
            <person name="Zeng Q."/>
            <person name="Oleary S."/>
            <person name="Yandava C."/>
            <person name="Denning D.W."/>
            <person name="Nierman W.C."/>
            <person name="Milne T."/>
            <person name="Madden K."/>
        </authorList>
    </citation>
    <scope>NUCLEOTIDE SEQUENCE [LARGE SCALE GENOMIC DNA]</scope>
    <source>
        <strain evidence="5">NIH 2624 / FGSC A1156</strain>
    </source>
</reference>
<dbReference type="PANTHER" id="PTHR46411">
    <property type="entry name" value="FAMILY ATPASE, PUTATIVE-RELATED"/>
    <property type="match status" value="1"/>
</dbReference>
<dbReference type="InterPro" id="IPR056599">
    <property type="entry name" value="AAA_lid_fung"/>
</dbReference>
<dbReference type="EMBL" id="CH476606">
    <property type="protein sequence ID" value="EAU30980.1"/>
    <property type="molecule type" value="Genomic_DNA"/>
</dbReference>